<dbReference type="EMBL" id="JARAKH010000021">
    <property type="protein sequence ID" value="KAK8393279.1"/>
    <property type="molecule type" value="Genomic_DNA"/>
</dbReference>
<protein>
    <submittedName>
        <fullName evidence="1">Uncharacterized protein</fullName>
    </submittedName>
</protein>
<reference evidence="1 2" key="1">
    <citation type="submission" date="2023-03" db="EMBL/GenBank/DDBJ databases">
        <title>High-quality genome of Scylla paramamosain provides insights in environmental adaptation.</title>
        <authorList>
            <person name="Zhang L."/>
        </authorList>
    </citation>
    <scope>NUCLEOTIDE SEQUENCE [LARGE SCALE GENOMIC DNA]</scope>
    <source>
        <strain evidence="1">LZ_2023a</strain>
        <tissue evidence="1">Muscle</tissue>
    </source>
</reference>
<name>A0AAW0U004_SCYPA</name>
<organism evidence="1 2">
    <name type="scientific">Scylla paramamosain</name>
    <name type="common">Mud crab</name>
    <dbReference type="NCBI Taxonomy" id="85552"/>
    <lineage>
        <taxon>Eukaryota</taxon>
        <taxon>Metazoa</taxon>
        <taxon>Ecdysozoa</taxon>
        <taxon>Arthropoda</taxon>
        <taxon>Crustacea</taxon>
        <taxon>Multicrustacea</taxon>
        <taxon>Malacostraca</taxon>
        <taxon>Eumalacostraca</taxon>
        <taxon>Eucarida</taxon>
        <taxon>Decapoda</taxon>
        <taxon>Pleocyemata</taxon>
        <taxon>Brachyura</taxon>
        <taxon>Eubrachyura</taxon>
        <taxon>Portunoidea</taxon>
        <taxon>Portunidae</taxon>
        <taxon>Portuninae</taxon>
        <taxon>Scylla</taxon>
    </lineage>
</organism>
<evidence type="ECO:0000313" key="1">
    <source>
        <dbReference type="EMBL" id="KAK8393280.1"/>
    </source>
</evidence>
<gene>
    <name evidence="1" type="ORF">O3P69_013356</name>
</gene>
<proteinExistence type="predicted"/>
<comment type="caution">
    <text evidence="1">The sequence shown here is derived from an EMBL/GenBank/DDBJ whole genome shotgun (WGS) entry which is preliminary data.</text>
</comment>
<sequence length="72" mass="7918">MVEPALLEYRFSLSKLAALSQFLHPWSEEEDECADLLPPTHAAAPLLPGSSTPSCVRLHERSWCGPKMKAVA</sequence>
<dbReference type="EMBL" id="JARAKH010000021">
    <property type="protein sequence ID" value="KAK8393280.1"/>
    <property type="molecule type" value="Genomic_DNA"/>
</dbReference>
<keyword evidence="2" id="KW-1185">Reference proteome</keyword>
<evidence type="ECO:0000313" key="2">
    <source>
        <dbReference type="Proteomes" id="UP001487740"/>
    </source>
</evidence>
<dbReference type="Proteomes" id="UP001487740">
    <property type="component" value="Unassembled WGS sequence"/>
</dbReference>
<dbReference type="AlphaFoldDB" id="A0AAW0U004"/>
<accession>A0AAW0U004</accession>